<dbReference type="EMBL" id="MFDD01000002">
    <property type="protein sequence ID" value="OGE41203.1"/>
    <property type="molecule type" value="Genomic_DNA"/>
</dbReference>
<keyword evidence="1" id="KW-1133">Transmembrane helix</keyword>
<gene>
    <name evidence="3" type="ORF">A3D25_01585</name>
</gene>
<keyword evidence="1" id="KW-0812">Transmembrane</keyword>
<dbReference type="InterPro" id="IPR058441">
    <property type="entry name" value="DUF8128"/>
</dbReference>
<feature type="transmembrane region" description="Helical" evidence="1">
    <location>
        <begin position="37"/>
        <end position="61"/>
    </location>
</feature>
<evidence type="ECO:0000313" key="4">
    <source>
        <dbReference type="Proteomes" id="UP000177328"/>
    </source>
</evidence>
<dbReference type="Proteomes" id="UP000177328">
    <property type="component" value="Unassembled WGS sequence"/>
</dbReference>
<reference evidence="3 4" key="1">
    <citation type="journal article" date="2016" name="Nat. Commun.">
        <title>Thousands of microbial genomes shed light on interconnected biogeochemical processes in an aquifer system.</title>
        <authorList>
            <person name="Anantharaman K."/>
            <person name="Brown C.T."/>
            <person name="Hug L.A."/>
            <person name="Sharon I."/>
            <person name="Castelle C.J."/>
            <person name="Probst A.J."/>
            <person name="Thomas B.C."/>
            <person name="Singh A."/>
            <person name="Wilkins M.J."/>
            <person name="Karaoz U."/>
            <person name="Brodie E.L."/>
            <person name="Williams K.H."/>
            <person name="Hubbard S.S."/>
            <person name="Banfield J.F."/>
        </authorList>
    </citation>
    <scope>NUCLEOTIDE SEQUENCE [LARGE SCALE GENOMIC DNA]</scope>
</reference>
<dbReference type="Pfam" id="PF26449">
    <property type="entry name" value="DUF8128"/>
    <property type="match status" value="1"/>
</dbReference>
<protein>
    <recommendedName>
        <fullName evidence="2">DUF8128 domain-containing protein</fullName>
    </recommendedName>
</protein>
<sequence>MTSTDLKNFELGNILNRLFNNGFKSQDEFLTSAYNSWSVYLFPLVFAVLLIVLLLVLRLIIRVKRSAKEVSVLLEITPPAITEKSAYTTQELFKTIHGLVFKRTLLDKVVGKNRATSFEIVSTQNQGIRYLIRTTPGQVNTLKRNIYSYLPQGGIKVVDEYIPTDYESLERFHSKIVEFKLAKPFGLPLERQDVLKEHDPVAYITGQMTKLAPGELISLQIILSPTKSREVKVIEGHIKQGDVLEYLNKTEYPLFIRALGGIFKVAINICKELIGGVLSVFQEAGADPESLRRMRSYEIQSKLRMNESKLQREYTPYELELIQSIQEKIKQPLFDSVIRLLVIGKDKYEVEARISSMTSSFEPFVSSTYQELRINRGLFNFI</sequence>
<proteinExistence type="predicted"/>
<feature type="domain" description="DUF8128" evidence="2">
    <location>
        <begin position="67"/>
        <end position="371"/>
    </location>
</feature>
<keyword evidence="1" id="KW-0472">Membrane</keyword>
<dbReference type="AlphaFoldDB" id="A0A1F5KJV7"/>
<evidence type="ECO:0000256" key="1">
    <source>
        <dbReference type="SAM" id="Phobius"/>
    </source>
</evidence>
<name>A0A1F5KJV7_9BACT</name>
<comment type="caution">
    <text evidence="3">The sequence shown here is derived from an EMBL/GenBank/DDBJ whole genome shotgun (WGS) entry which is preliminary data.</text>
</comment>
<organism evidence="3 4">
    <name type="scientific">Candidatus Daviesbacteria bacterium RIFCSPHIGHO2_02_FULL_43_12</name>
    <dbReference type="NCBI Taxonomy" id="1797776"/>
    <lineage>
        <taxon>Bacteria</taxon>
        <taxon>Candidatus Daviesiibacteriota</taxon>
    </lineage>
</organism>
<accession>A0A1F5KJV7</accession>
<evidence type="ECO:0000313" key="3">
    <source>
        <dbReference type="EMBL" id="OGE41203.1"/>
    </source>
</evidence>
<evidence type="ECO:0000259" key="2">
    <source>
        <dbReference type="Pfam" id="PF26449"/>
    </source>
</evidence>